<organism evidence="1">
    <name type="scientific">Arundo donax</name>
    <name type="common">Giant reed</name>
    <name type="synonym">Donax arundinaceus</name>
    <dbReference type="NCBI Taxonomy" id="35708"/>
    <lineage>
        <taxon>Eukaryota</taxon>
        <taxon>Viridiplantae</taxon>
        <taxon>Streptophyta</taxon>
        <taxon>Embryophyta</taxon>
        <taxon>Tracheophyta</taxon>
        <taxon>Spermatophyta</taxon>
        <taxon>Magnoliopsida</taxon>
        <taxon>Liliopsida</taxon>
        <taxon>Poales</taxon>
        <taxon>Poaceae</taxon>
        <taxon>PACMAD clade</taxon>
        <taxon>Arundinoideae</taxon>
        <taxon>Arundineae</taxon>
        <taxon>Arundo</taxon>
    </lineage>
</organism>
<proteinExistence type="predicted"/>
<reference evidence="1" key="1">
    <citation type="submission" date="2014-09" db="EMBL/GenBank/DDBJ databases">
        <authorList>
            <person name="Magalhaes I.L.F."/>
            <person name="Oliveira U."/>
            <person name="Santos F.R."/>
            <person name="Vidigal T.H.D.A."/>
            <person name="Brescovit A.D."/>
            <person name="Santos A.J."/>
        </authorList>
    </citation>
    <scope>NUCLEOTIDE SEQUENCE</scope>
    <source>
        <tissue evidence="1">Shoot tissue taken approximately 20 cm above the soil surface</tissue>
    </source>
</reference>
<protein>
    <submittedName>
        <fullName evidence="1">Uncharacterized protein</fullName>
    </submittedName>
</protein>
<accession>A0A0A9I0H5</accession>
<dbReference type="EMBL" id="GBRH01159248">
    <property type="protein sequence ID" value="JAE38648.1"/>
    <property type="molecule type" value="Transcribed_RNA"/>
</dbReference>
<name>A0A0A9I0H5_ARUDO</name>
<dbReference type="AlphaFoldDB" id="A0A0A9I0H5"/>
<reference evidence="1" key="2">
    <citation type="journal article" date="2015" name="Data Brief">
        <title>Shoot transcriptome of the giant reed, Arundo donax.</title>
        <authorList>
            <person name="Barrero R.A."/>
            <person name="Guerrero F.D."/>
            <person name="Moolhuijzen P."/>
            <person name="Goolsby J.A."/>
            <person name="Tidwell J."/>
            <person name="Bellgard S.E."/>
            <person name="Bellgard M.I."/>
        </authorList>
    </citation>
    <scope>NUCLEOTIDE SEQUENCE</scope>
    <source>
        <tissue evidence="1">Shoot tissue taken approximately 20 cm above the soil surface</tissue>
    </source>
</reference>
<evidence type="ECO:0000313" key="1">
    <source>
        <dbReference type="EMBL" id="JAE38648.1"/>
    </source>
</evidence>
<sequence length="41" mass="5152">MRKSIFKHYSVTCAELKRNTSRLSMHKYEFQVHYLRQYRKS</sequence>